<protein>
    <submittedName>
        <fullName evidence="1">Uncharacterized protein</fullName>
    </submittedName>
</protein>
<evidence type="ECO:0000313" key="1">
    <source>
        <dbReference type="EMBL" id="MEC0226380.1"/>
    </source>
</evidence>
<organism evidence="1 2">
    <name type="scientific">Paenibacillus alba</name>
    <dbReference type="NCBI Taxonomy" id="1197127"/>
    <lineage>
        <taxon>Bacteria</taxon>
        <taxon>Bacillati</taxon>
        <taxon>Bacillota</taxon>
        <taxon>Bacilli</taxon>
        <taxon>Bacillales</taxon>
        <taxon>Paenibacillaceae</taxon>
        <taxon>Paenibacillus</taxon>
    </lineage>
</organism>
<accession>A0ABU6FXA6</accession>
<name>A0ABU6FXA6_9BACL</name>
<sequence length="69" mass="7486">MWNEGASRSDQIRSDQFSSVRLSVKTCENTGISGRIRLKVEMPAIVQAFLSFSAAHPEKASKACTNAGI</sequence>
<keyword evidence="2" id="KW-1185">Reference proteome</keyword>
<comment type="caution">
    <text evidence="1">The sequence shown here is derived from an EMBL/GenBank/DDBJ whole genome shotgun (WGS) entry which is preliminary data.</text>
</comment>
<proteinExistence type="predicted"/>
<evidence type="ECO:0000313" key="2">
    <source>
        <dbReference type="Proteomes" id="UP001338137"/>
    </source>
</evidence>
<dbReference type="EMBL" id="JARLKY010000010">
    <property type="protein sequence ID" value="MEC0226380.1"/>
    <property type="molecule type" value="Genomic_DNA"/>
</dbReference>
<dbReference type="RefSeq" id="WP_326070780.1">
    <property type="nucleotide sequence ID" value="NZ_JARLKY010000010.1"/>
</dbReference>
<reference evidence="1 2" key="1">
    <citation type="submission" date="2023-03" db="EMBL/GenBank/DDBJ databases">
        <title>Bacillus Genome Sequencing.</title>
        <authorList>
            <person name="Dunlap C."/>
        </authorList>
    </citation>
    <scope>NUCLEOTIDE SEQUENCE [LARGE SCALE GENOMIC DNA]</scope>
    <source>
        <strain evidence="1 2">BD-533</strain>
    </source>
</reference>
<dbReference type="Proteomes" id="UP001338137">
    <property type="component" value="Unassembled WGS sequence"/>
</dbReference>
<gene>
    <name evidence="1" type="ORF">P4I72_04540</name>
</gene>